<feature type="transmembrane region" description="Helical" evidence="5">
    <location>
        <begin position="306"/>
        <end position="324"/>
    </location>
</feature>
<name>E7RS17_9BACT</name>
<accession>E7RS17</accession>
<dbReference type="SMART" id="SM00327">
    <property type="entry name" value="VWA"/>
    <property type="match status" value="1"/>
</dbReference>
<dbReference type="PANTHER" id="PTHR22550:SF5">
    <property type="entry name" value="LEUCINE ZIPPER PROTEIN 4"/>
    <property type="match status" value="1"/>
</dbReference>
<proteinExistence type="predicted"/>
<dbReference type="Pfam" id="PF13519">
    <property type="entry name" value="VWA_2"/>
    <property type="match status" value="1"/>
</dbReference>
<dbReference type="Proteomes" id="UP000005580">
    <property type="component" value="Unassembled WGS sequence"/>
</dbReference>
<feature type="transmembrane region" description="Helical" evidence="5">
    <location>
        <begin position="6"/>
        <end position="26"/>
    </location>
</feature>
<sequence>MFRFEDSIYLWLLLIIPVLVVIRFFVWERRKKKLRAFGDIELIRRLTPDVSKYRPTVKFSLLLSALALLIVMLARPQMGTKVSHEKRNGIEAIIALDISNSMMAEDVTPSRLAKSKLLVENLVDNFTNDKIGLIVFAGDAFVQLPITSDYVSAKMFLQNIDPSLIATQGTDIAGAINLASKSFTQQDKVGKAIIVITDGEDHEGGAIEAAKAARAKGYNIFILGIGSTNGAPIPMANGGYLQDASGQTVMTKLNEQMCKEIAQAGNGTYIHVDNTSDAQEKLNDELTKLQKGESDSVIYSAYDEQFVAFGILALLLLIAEVCILESKNPLLKNVRLFKKK</sequence>
<protein>
    <submittedName>
        <fullName evidence="7">von Willebrand factor type A domain protein</fullName>
    </submittedName>
</protein>
<dbReference type="PANTHER" id="PTHR22550">
    <property type="entry name" value="SPORE GERMINATION PROTEIN"/>
    <property type="match status" value="1"/>
</dbReference>
<dbReference type="eggNOG" id="COG2304">
    <property type="taxonomic scope" value="Bacteria"/>
</dbReference>
<dbReference type="HOGENOM" id="CLU_024570_1_0_10"/>
<evidence type="ECO:0000259" key="6">
    <source>
        <dbReference type="PROSITE" id="PS50234"/>
    </source>
</evidence>
<evidence type="ECO:0000256" key="1">
    <source>
        <dbReference type="ARBA" id="ARBA00022475"/>
    </source>
</evidence>
<evidence type="ECO:0000256" key="2">
    <source>
        <dbReference type="ARBA" id="ARBA00022692"/>
    </source>
</evidence>
<keyword evidence="2 5" id="KW-0812">Transmembrane</keyword>
<keyword evidence="8" id="KW-1185">Reference proteome</keyword>
<dbReference type="SUPFAM" id="SSF53300">
    <property type="entry name" value="vWA-like"/>
    <property type="match status" value="1"/>
</dbReference>
<evidence type="ECO:0000313" key="7">
    <source>
        <dbReference type="EMBL" id="EFZ36018.1"/>
    </source>
</evidence>
<reference evidence="7" key="1">
    <citation type="submission" date="2011-01" db="EMBL/GenBank/DDBJ databases">
        <authorList>
            <person name="Muzny D."/>
            <person name="Qin X."/>
            <person name="Buhay C."/>
            <person name="Dugan-Rocha S."/>
            <person name="Ding Y."/>
            <person name="Chen G."/>
            <person name="Hawes A."/>
            <person name="Holder M."/>
            <person name="Jhangiani S."/>
            <person name="Johnson A."/>
            <person name="Khan Z."/>
            <person name="Li Z."/>
            <person name="Liu W."/>
            <person name="Liu X."/>
            <person name="Perez L."/>
            <person name="Shen H."/>
            <person name="Wang Q."/>
            <person name="Watt J."/>
            <person name="Xi L."/>
            <person name="Xin Y."/>
            <person name="Zhou J."/>
            <person name="Deng J."/>
            <person name="Jiang H."/>
            <person name="Liu Y."/>
            <person name="Qu J."/>
            <person name="Song X.-Z."/>
            <person name="Zhang L."/>
            <person name="Villasana D."/>
            <person name="Johnson A."/>
            <person name="Liu J."/>
            <person name="Liyanage D."/>
            <person name="Lorensuhewa L."/>
            <person name="Robinson T."/>
            <person name="Song A."/>
            <person name="Song B.-B."/>
            <person name="Dinh H."/>
            <person name="Thornton R."/>
            <person name="Coyle M."/>
            <person name="Francisco L."/>
            <person name="Jackson L."/>
            <person name="Javaid M."/>
            <person name="Korchina V."/>
            <person name="Kovar C."/>
            <person name="Mata R."/>
            <person name="Mathew T."/>
            <person name="Ngo R."/>
            <person name="Nguyen L."/>
            <person name="Nguyen N."/>
            <person name="Okwuonu G."/>
            <person name="Ongeri F."/>
            <person name="Pham C."/>
            <person name="Simmons D."/>
            <person name="Wilczek-Boney K."/>
            <person name="Hale W."/>
            <person name="Jakkamsetti A."/>
            <person name="Pham P."/>
            <person name="Ruth R."/>
            <person name="San Lucas F."/>
            <person name="Warren J."/>
            <person name="Zhang J."/>
            <person name="Zhao Z."/>
            <person name="Zhou C."/>
            <person name="Zhu D."/>
            <person name="Lee S."/>
            <person name="Bess C."/>
            <person name="Blankenburg K."/>
            <person name="Forbes L."/>
            <person name="Fu Q."/>
            <person name="Gubbala S."/>
            <person name="Hirani K."/>
            <person name="Jayaseelan J.C."/>
            <person name="Lara F."/>
            <person name="Munidasa M."/>
            <person name="Palculict T."/>
            <person name="Patil S."/>
            <person name="Pu L.-L."/>
            <person name="Saada N."/>
            <person name="Tang L."/>
            <person name="Weissenberger G."/>
            <person name="Zhu Y."/>
            <person name="Hemphill L."/>
            <person name="Shang Y."/>
            <person name="Youmans B."/>
            <person name="Ayvaz T."/>
            <person name="Ross M."/>
            <person name="Santibanez J."/>
            <person name="Aqrawi P."/>
            <person name="Gross S."/>
            <person name="Joshi V."/>
            <person name="Fowler G."/>
            <person name="Nazareth L."/>
            <person name="Reid J."/>
            <person name="Worley K."/>
            <person name="Petrosino J."/>
            <person name="Highlander S."/>
            <person name="Gibbs R."/>
        </authorList>
    </citation>
    <scope>NUCLEOTIDE SEQUENCE [LARGE SCALE GENOMIC DNA]</scope>
    <source>
        <strain evidence="7">ATCC 33269</strain>
    </source>
</reference>
<dbReference type="AlphaFoldDB" id="E7RS17"/>
<keyword evidence="1" id="KW-1003">Cell membrane</keyword>
<keyword evidence="4 5" id="KW-0472">Membrane</keyword>
<dbReference type="InterPro" id="IPR002035">
    <property type="entry name" value="VWF_A"/>
</dbReference>
<dbReference type="EMBL" id="AEPE02000006">
    <property type="protein sequence ID" value="EFZ36018.1"/>
    <property type="molecule type" value="Genomic_DNA"/>
</dbReference>
<evidence type="ECO:0000256" key="3">
    <source>
        <dbReference type="ARBA" id="ARBA00022989"/>
    </source>
</evidence>
<dbReference type="Pfam" id="PF07584">
    <property type="entry name" value="BatA"/>
    <property type="match status" value="1"/>
</dbReference>
<dbReference type="Gene3D" id="3.40.50.410">
    <property type="entry name" value="von Willebrand factor, type A domain"/>
    <property type="match status" value="1"/>
</dbReference>
<evidence type="ECO:0000256" key="5">
    <source>
        <dbReference type="SAM" id="Phobius"/>
    </source>
</evidence>
<feature type="domain" description="VWFA" evidence="6">
    <location>
        <begin position="91"/>
        <end position="289"/>
    </location>
</feature>
<organism evidence="7 8">
    <name type="scientific">Hoylesella oralis ATCC 33269</name>
    <dbReference type="NCBI Taxonomy" id="873533"/>
    <lineage>
        <taxon>Bacteria</taxon>
        <taxon>Pseudomonadati</taxon>
        <taxon>Bacteroidota</taxon>
        <taxon>Bacteroidia</taxon>
        <taxon>Bacteroidales</taxon>
        <taxon>Prevotellaceae</taxon>
        <taxon>Hoylesella</taxon>
    </lineage>
</organism>
<dbReference type="PROSITE" id="PS50234">
    <property type="entry name" value="VWFA"/>
    <property type="match status" value="1"/>
</dbReference>
<evidence type="ECO:0000313" key="8">
    <source>
        <dbReference type="Proteomes" id="UP000005580"/>
    </source>
</evidence>
<dbReference type="InterPro" id="IPR024163">
    <property type="entry name" value="Aerotolerance_reg_N"/>
</dbReference>
<dbReference type="InterPro" id="IPR050768">
    <property type="entry name" value="UPF0353/GerABKA_families"/>
</dbReference>
<keyword evidence="3 5" id="KW-1133">Transmembrane helix</keyword>
<dbReference type="RefSeq" id="WP_004370291.1">
    <property type="nucleotide sequence ID" value="NZ_GL833119.1"/>
</dbReference>
<evidence type="ECO:0000256" key="4">
    <source>
        <dbReference type="ARBA" id="ARBA00023136"/>
    </source>
</evidence>
<gene>
    <name evidence="7" type="primary">batB</name>
    <name evidence="7" type="ORF">HMPREF0663_12085</name>
</gene>
<comment type="caution">
    <text evidence="7">The sequence shown here is derived from an EMBL/GenBank/DDBJ whole genome shotgun (WGS) entry which is preliminary data.</text>
</comment>
<dbReference type="InterPro" id="IPR036465">
    <property type="entry name" value="vWFA_dom_sf"/>
</dbReference>
<dbReference type="TCDB" id="1.A.13.4.2">
    <property type="family name" value="the epithelial chloride channel (e-clc) family"/>
</dbReference>
<dbReference type="STRING" id="28134.SAMN05444288_1082"/>